<reference evidence="1 2" key="1">
    <citation type="submission" date="2018-02" db="EMBL/GenBank/DDBJ databases">
        <authorList>
            <person name="Zack K.M."/>
            <person name="Garlena R.A."/>
            <person name="Russell D.A."/>
            <person name="Pope W.H."/>
            <person name="Jacobs-Sera D."/>
            <person name="Hatfull G.F."/>
        </authorList>
    </citation>
    <scope>NUCLEOTIDE SEQUENCE [LARGE SCALE GENOMIC DNA]</scope>
</reference>
<evidence type="ECO:0000313" key="2">
    <source>
        <dbReference type="Proteomes" id="UP000241035"/>
    </source>
</evidence>
<dbReference type="RefSeq" id="YP_009624248.1">
    <property type="nucleotide sequence ID" value="NC_042118.1"/>
</dbReference>
<dbReference type="EMBL" id="MG925345">
    <property type="protein sequence ID" value="AVJ49947.1"/>
    <property type="molecule type" value="Genomic_DNA"/>
</dbReference>
<evidence type="ECO:0000313" key="1">
    <source>
        <dbReference type="EMBL" id="AVJ49947.1"/>
    </source>
</evidence>
<dbReference type="OrthoDB" id="28810at10239"/>
<organism evidence="1 2">
    <name type="scientific">Microbacterium phage Koji</name>
    <dbReference type="NCBI Taxonomy" id="2099625"/>
    <lineage>
        <taxon>Viruses</taxon>
        <taxon>Duplodnaviria</taxon>
        <taxon>Heunggongvirae</taxon>
        <taxon>Uroviricota</taxon>
        <taxon>Caudoviricetes</taxon>
        <taxon>Kojivirus</taxon>
        <taxon>Kojivirus koji</taxon>
    </lineage>
</organism>
<dbReference type="GeneID" id="40101087"/>
<accession>A0A2P1CFD5</accession>
<gene>
    <name evidence="1" type="primary">49</name>
    <name evidence="1" type="ORF">PBI_KOJI_49</name>
</gene>
<sequence length="58" mass="6668">MSYFDDIMDAWLYGATFFGGVPRQATPNTFLRRPEPREGFVDARRDDNCIPVITVLDN</sequence>
<proteinExistence type="predicted"/>
<protein>
    <submittedName>
        <fullName evidence="1">Uncharacterized protein</fullName>
    </submittedName>
</protein>
<dbReference type="Proteomes" id="UP000241035">
    <property type="component" value="Segment"/>
</dbReference>
<keyword evidence="2" id="KW-1185">Reference proteome</keyword>
<dbReference type="KEGG" id="vg:40101087"/>
<name>A0A2P1CFD5_9CAUD</name>